<name>A0ABM0MPM3_SACKO</name>
<dbReference type="PROSITE" id="PS50297">
    <property type="entry name" value="ANK_REP_REGION"/>
    <property type="match status" value="1"/>
</dbReference>
<dbReference type="RefSeq" id="XP_006821964.1">
    <property type="nucleotide sequence ID" value="XM_006821901.1"/>
</dbReference>
<dbReference type="InterPro" id="IPR002110">
    <property type="entry name" value="Ankyrin_rpt"/>
</dbReference>
<dbReference type="SMART" id="SM00248">
    <property type="entry name" value="ANK"/>
    <property type="match status" value="4"/>
</dbReference>
<feature type="repeat" description="ANK" evidence="1">
    <location>
        <begin position="180"/>
        <end position="201"/>
    </location>
</feature>
<dbReference type="PROSITE" id="PS50088">
    <property type="entry name" value="ANK_REPEAT"/>
    <property type="match status" value="2"/>
</dbReference>
<dbReference type="Pfam" id="PF12796">
    <property type="entry name" value="Ank_2"/>
    <property type="match status" value="1"/>
</dbReference>
<evidence type="ECO:0000313" key="4">
    <source>
        <dbReference type="RefSeq" id="XP_006821964.1"/>
    </source>
</evidence>
<dbReference type="PANTHER" id="PTHR13283:SF11">
    <property type="entry name" value="KREV INTERACTION TRAPPED PROTEIN 1"/>
    <property type="match status" value="1"/>
</dbReference>
<feature type="domain" description="FERM" evidence="2">
    <location>
        <begin position="246"/>
        <end position="388"/>
    </location>
</feature>
<dbReference type="Proteomes" id="UP000694865">
    <property type="component" value="Unplaced"/>
</dbReference>
<dbReference type="InterPro" id="IPR000299">
    <property type="entry name" value="FERM_domain"/>
</dbReference>
<feature type="repeat" description="ANK" evidence="1">
    <location>
        <begin position="113"/>
        <end position="145"/>
    </location>
</feature>
<organism evidence="3 4">
    <name type="scientific">Saccoglossus kowalevskii</name>
    <name type="common">Acorn worm</name>
    <dbReference type="NCBI Taxonomy" id="10224"/>
    <lineage>
        <taxon>Eukaryota</taxon>
        <taxon>Metazoa</taxon>
        <taxon>Hemichordata</taxon>
        <taxon>Enteropneusta</taxon>
        <taxon>Harrimaniidae</taxon>
        <taxon>Saccoglossus</taxon>
    </lineage>
</organism>
<keyword evidence="1" id="KW-0040">ANK repeat</keyword>
<dbReference type="Gene3D" id="1.25.40.20">
    <property type="entry name" value="Ankyrin repeat-containing domain"/>
    <property type="match status" value="2"/>
</dbReference>
<keyword evidence="3" id="KW-1185">Reference proteome</keyword>
<dbReference type="GeneID" id="102801335"/>
<evidence type="ECO:0000259" key="2">
    <source>
        <dbReference type="PROSITE" id="PS50057"/>
    </source>
</evidence>
<evidence type="ECO:0000256" key="1">
    <source>
        <dbReference type="PROSITE-ProRule" id="PRU00023"/>
    </source>
</evidence>
<gene>
    <name evidence="4" type="primary">LOC102801335</name>
</gene>
<accession>A0ABM0MPM3</accession>
<feature type="non-terminal residue" evidence="4">
    <location>
        <position position="388"/>
    </location>
</feature>
<proteinExistence type="predicted"/>
<dbReference type="Gene3D" id="3.10.20.90">
    <property type="entry name" value="Phosphatidylinositol 3-kinase Catalytic Subunit, Chain A, domain 1"/>
    <property type="match status" value="1"/>
</dbReference>
<dbReference type="InterPro" id="IPR014352">
    <property type="entry name" value="FERM/acyl-CoA-bd_prot_sf"/>
</dbReference>
<dbReference type="PROSITE" id="PS50057">
    <property type="entry name" value="FERM_3"/>
    <property type="match status" value="1"/>
</dbReference>
<evidence type="ECO:0000313" key="3">
    <source>
        <dbReference type="Proteomes" id="UP000694865"/>
    </source>
</evidence>
<dbReference type="PANTHER" id="PTHR13283">
    <property type="entry name" value="KREV INTERACTION TRAPPED 1-RELATED"/>
    <property type="match status" value="1"/>
</dbReference>
<dbReference type="InterPro" id="IPR051594">
    <property type="entry name" value="KRIT1/FRMD8"/>
</dbReference>
<protein>
    <submittedName>
        <fullName evidence="4">Krev interaction trapped protein 1-like</fullName>
    </submittedName>
</protein>
<reference evidence="4" key="1">
    <citation type="submission" date="2025-08" db="UniProtKB">
        <authorList>
            <consortium name="RefSeq"/>
        </authorList>
    </citation>
    <scope>IDENTIFICATION</scope>
    <source>
        <tissue evidence="4">Testes</tissue>
    </source>
</reference>
<dbReference type="InterPro" id="IPR036770">
    <property type="entry name" value="Ankyrin_rpt-contain_sf"/>
</dbReference>
<dbReference type="Gene3D" id="1.20.80.10">
    <property type="match status" value="1"/>
</dbReference>
<sequence length="388" mass="44048">MAAAVASTSSHSLSDERYKVKVHVTNPVYVTEISQSDSRCSAEDALKHMKTYDLCDITVINPVFHCELPFSDPEINRFCSVDHVVQNHFYGLGIPNYERITPPSETSFSKSWVDEFPLHSAALEGDIPRIKQLLSDGYNPHQQDKESWTPIHYSCWYGKSETVKVILQQGRCSPTVENENGSTPLHFAAMRGYPKVVQLLLAHQEIDKGALDKDGKTPLHLCEECRQNEWEAVSKLLRDAMRRPAPKIDVHLLDLDSSHVVLDLVSGNNTTVHQLLRQLDLPNGCEHLFAIWIASKNLHLQMRAEHKPLLHMKSWDIIVKQLTNYKPEAEKPRLYLRRDARLALSVENKVKDPQAIKLLFDECLVNVLKSMYPATDEDAISLAAILMQ</sequence>
<dbReference type="SUPFAM" id="SSF48403">
    <property type="entry name" value="Ankyrin repeat"/>
    <property type="match status" value="1"/>
</dbReference>